<feature type="transmembrane region" description="Helical" evidence="1">
    <location>
        <begin position="23"/>
        <end position="40"/>
    </location>
</feature>
<dbReference type="AlphaFoldDB" id="A0A7U2ID97"/>
<accession>A0A7U2ID97</accession>
<dbReference type="RefSeq" id="XP_001806321.1">
    <property type="nucleotide sequence ID" value="XM_001806269.1"/>
</dbReference>
<name>A0A7U2ID97_PHANO</name>
<keyword evidence="1" id="KW-1133">Transmembrane helix</keyword>
<evidence type="ECO:0000256" key="1">
    <source>
        <dbReference type="SAM" id="Phobius"/>
    </source>
</evidence>
<feature type="transmembrane region" description="Helical" evidence="1">
    <location>
        <begin position="183"/>
        <end position="210"/>
    </location>
</feature>
<dbReference type="VEuPathDB" id="FungiDB:JI435_161970"/>
<dbReference type="KEGG" id="pno:SNOG_16197"/>
<protein>
    <submittedName>
        <fullName evidence="2">Uncharacterized protein</fullName>
    </submittedName>
</protein>
<reference evidence="3" key="1">
    <citation type="journal article" date="2021" name="BMC Genomics">
        <title>Chromosome-level genome assembly and manually-curated proteome of model necrotroph Parastagonospora nodorum Sn15 reveals a genome-wide trove of candidate effector homologs, and redundancy of virulence-related functions within an accessory chromosome.</title>
        <authorList>
            <person name="Bertazzoni S."/>
            <person name="Jones D.A.B."/>
            <person name="Phan H.T."/>
            <person name="Tan K.-C."/>
            <person name="Hane J.K."/>
        </authorList>
    </citation>
    <scope>NUCLEOTIDE SEQUENCE [LARGE SCALE GENOMIC DNA]</scope>
    <source>
        <strain evidence="3">SN15 / ATCC MYA-4574 / FGSC 10173)</strain>
    </source>
</reference>
<keyword evidence="1" id="KW-0472">Membrane</keyword>
<feature type="transmembrane region" description="Helical" evidence="1">
    <location>
        <begin position="111"/>
        <end position="135"/>
    </location>
</feature>
<evidence type="ECO:0000313" key="2">
    <source>
        <dbReference type="EMBL" id="QRD07752.1"/>
    </source>
</evidence>
<dbReference type="Proteomes" id="UP000663193">
    <property type="component" value="Chromosome 23"/>
</dbReference>
<organism evidence="2 3">
    <name type="scientific">Phaeosphaeria nodorum (strain SN15 / ATCC MYA-4574 / FGSC 10173)</name>
    <name type="common">Glume blotch fungus</name>
    <name type="synonym">Parastagonospora nodorum</name>
    <dbReference type="NCBI Taxonomy" id="321614"/>
    <lineage>
        <taxon>Eukaryota</taxon>
        <taxon>Fungi</taxon>
        <taxon>Dikarya</taxon>
        <taxon>Ascomycota</taxon>
        <taxon>Pezizomycotina</taxon>
        <taxon>Dothideomycetes</taxon>
        <taxon>Pleosporomycetidae</taxon>
        <taxon>Pleosporales</taxon>
        <taxon>Pleosporineae</taxon>
        <taxon>Phaeosphaeriaceae</taxon>
        <taxon>Parastagonospora</taxon>
    </lineage>
</organism>
<feature type="transmembrane region" description="Helical" evidence="1">
    <location>
        <begin position="84"/>
        <end position="104"/>
    </location>
</feature>
<proteinExistence type="predicted"/>
<evidence type="ECO:0000313" key="3">
    <source>
        <dbReference type="Proteomes" id="UP000663193"/>
    </source>
</evidence>
<feature type="transmembrane region" description="Helical" evidence="1">
    <location>
        <begin position="61"/>
        <end position="78"/>
    </location>
</feature>
<gene>
    <name evidence="2" type="ORF">JI435_161970</name>
</gene>
<dbReference type="EMBL" id="CP069045">
    <property type="protein sequence ID" value="QRD07752.1"/>
    <property type="molecule type" value="Genomic_DNA"/>
</dbReference>
<keyword evidence="3" id="KW-1185">Reference proteome</keyword>
<sequence length="246" mass="27176">MVQFTFNIAKCPLIDVMLAPSKFGYIATILLLVALAYIRLRVGSFSAVAQSFKSMMENLSIVFILLLAVVSYSPMMLTPMGAEIGFDLITFPLLVITMLAVHAFASLTGLLVITLLVTWPLVVIAIVLKTVWLVFRLCSRLCEALRYLHQLYQEISLRLFNWLQGNTRGTAVSYIKDQWTGNLFAGFGVVPIAATYLALYIVTVISIRVFERAPTYTPMGPPTTSTDFTCGYYGSGLGSSGWCSKH</sequence>
<keyword evidence="1" id="KW-0812">Transmembrane</keyword>